<reference evidence="2" key="1">
    <citation type="journal article" date="2022" name="Int. J. Mol. Sci.">
        <title>Draft Genome of Tanacetum Coccineum: Genomic Comparison of Closely Related Tanacetum-Family Plants.</title>
        <authorList>
            <person name="Yamashiro T."/>
            <person name="Shiraishi A."/>
            <person name="Nakayama K."/>
            <person name="Satake H."/>
        </authorList>
    </citation>
    <scope>NUCLEOTIDE SEQUENCE</scope>
</reference>
<protein>
    <recommendedName>
        <fullName evidence="4">Monodehydroascorbate reductase</fullName>
    </recommendedName>
</protein>
<evidence type="ECO:0000313" key="2">
    <source>
        <dbReference type="EMBL" id="GJT66945.1"/>
    </source>
</evidence>
<feature type="compositionally biased region" description="Basic and acidic residues" evidence="1">
    <location>
        <begin position="604"/>
        <end position="613"/>
    </location>
</feature>
<organism evidence="2 3">
    <name type="scientific">Tanacetum coccineum</name>
    <dbReference type="NCBI Taxonomy" id="301880"/>
    <lineage>
        <taxon>Eukaryota</taxon>
        <taxon>Viridiplantae</taxon>
        <taxon>Streptophyta</taxon>
        <taxon>Embryophyta</taxon>
        <taxon>Tracheophyta</taxon>
        <taxon>Spermatophyta</taxon>
        <taxon>Magnoliopsida</taxon>
        <taxon>eudicotyledons</taxon>
        <taxon>Gunneridae</taxon>
        <taxon>Pentapetalae</taxon>
        <taxon>asterids</taxon>
        <taxon>campanulids</taxon>
        <taxon>Asterales</taxon>
        <taxon>Asteraceae</taxon>
        <taxon>Asteroideae</taxon>
        <taxon>Anthemideae</taxon>
        <taxon>Anthemidinae</taxon>
        <taxon>Tanacetum</taxon>
    </lineage>
</organism>
<feature type="region of interest" description="Disordered" evidence="1">
    <location>
        <begin position="299"/>
        <end position="343"/>
    </location>
</feature>
<dbReference type="EMBL" id="BQNB010017762">
    <property type="protein sequence ID" value="GJT66945.1"/>
    <property type="molecule type" value="Genomic_DNA"/>
</dbReference>
<keyword evidence="3" id="KW-1185">Reference proteome</keyword>
<name>A0ABQ5FVR5_9ASTR</name>
<feature type="compositionally biased region" description="Polar residues" evidence="1">
    <location>
        <begin position="667"/>
        <end position="676"/>
    </location>
</feature>
<reference evidence="2" key="2">
    <citation type="submission" date="2022-01" db="EMBL/GenBank/DDBJ databases">
        <authorList>
            <person name="Yamashiro T."/>
            <person name="Shiraishi A."/>
            <person name="Satake H."/>
            <person name="Nakayama K."/>
        </authorList>
    </citation>
    <scope>NUCLEOTIDE SEQUENCE</scope>
</reference>
<feature type="compositionally biased region" description="Basic and acidic residues" evidence="1">
    <location>
        <begin position="640"/>
        <end position="650"/>
    </location>
</feature>
<evidence type="ECO:0000256" key="1">
    <source>
        <dbReference type="SAM" id="MobiDB-lite"/>
    </source>
</evidence>
<dbReference type="Proteomes" id="UP001151760">
    <property type="component" value="Unassembled WGS sequence"/>
</dbReference>
<evidence type="ECO:0008006" key="4">
    <source>
        <dbReference type="Google" id="ProtNLM"/>
    </source>
</evidence>
<evidence type="ECO:0000313" key="3">
    <source>
        <dbReference type="Proteomes" id="UP001151760"/>
    </source>
</evidence>
<feature type="compositionally biased region" description="Acidic residues" evidence="1">
    <location>
        <begin position="299"/>
        <end position="315"/>
    </location>
</feature>
<feature type="region of interest" description="Disordered" evidence="1">
    <location>
        <begin position="581"/>
        <end position="676"/>
    </location>
</feature>
<gene>
    <name evidence="2" type="ORF">Tco_1018425</name>
</gene>
<comment type="caution">
    <text evidence="2">The sequence shown here is derived from an EMBL/GenBank/DDBJ whole genome shotgun (WGS) entry which is preliminary data.</text>
</comment>
<sequence length="676" mass="77077">MSSITAQQAKLDLELMPKEKGFEIGKYNGRLNPGKTQREPTFQVILDALALTPYYSAFLTLQIVHGQDFDELPTDEVIMSFFKELGHTWEIKSITDVVVDQIHQPWRTFATIINRSLSEKTTGPDKLRLSRAQILWGMYYKKNVDYVELLWEDFAYQINNRAHKKQERFTKVIIHYFLTKDKTVSWRNKIGMHTSRDDYLKNTLRFVSTNETYLGYAIGVTPPKIARKFKKASSSKKDINLTLVLVDEEPKSAKKKVPAMKTTRKQSSGVVLRDTHMVSLSKKKEKVFVDKGKGIELLSEENEEEVEDDEEEKEDEFVKAPSNYTPTDDEDETNVESKVKDNVEGDEDKRIDYTTNQFDDDLDIRLNDPVHADEGLVQKEGTNAEMISVHQGNENLEIILDQVIEDAYVTISIVAKKTEVPSSQTPILLTVPITVITESLHVYTTVIPQSLPSFTPTPPLSTPIPPPITEATNPLSALLDFASVFQFNNRVSALEKEVSELRKDDLLKTQKSSQPSPTYEAAASLIEFKLKKILIEKMEKSQSYLTATPHKECCDGLIKSYDLDKSLFSTYDKVCSLKRNREDKDKDEDPSDGSDQRLKKKKTSKDVKPTKEEPEFEVADSDMPQNHKGNLGNDDEELIREDASEHDWFPKPKQPQEPTDPDWNVGKTPQQEPTQS</sequence>
<proteinExistence type="predicted"/>
<accession>A0ABQ5FVR5</accession>